<proteinExistence type="predicted"/>
<keyword evidence="2" id="KW-1185">Reference proteome</keyword>
<dbReference type="EMBL" id="BDGI01000069">
    <property type="protein sequence ID" value="GAV28438.1"/>
    <property type="molecule type" value="Genomic_DNA"/>
</dbReference>
<evidence type="ECO:0000313" key="2">
    <source>
        <dbReference type="Proteomes" id="UP000186136"/>
    </source>
</evidence>
<name>A0A1Q2YFZ5_9ASCO</name>
<sequence>MSESKNTVKPWSRADEMEQQQWVATKYEQRPALAALTGMIASSPIPKIFASNAVPFLMWREQGQERKVESRKIPEN</sequence>
<organism evidence="1 2">
    <name type="scientific">Pichia membranifaciens</name>
    <dbReference type="NCBI Taxonomy" id="4926"/>
    <lineage>
        <taxon>Eukaryota</taxon>
        <taxon>Fungi</taxon>
        <taxon>Dikarya</taxon>
        <taxon>Ascomycota</taxon>
        <taxon>Saccharomycotina</taxon>
        <taxon>Pichiomycetes</taxon>
        <taxon>Pichiales</taxon>
        <taxon>Pichiaceae</taxon>
        <taxon>Pichia</taxon>
    </lineage>
</organism>
<gene>
    <name evidence="1" type="ORF">PMKS-001909</name>
</gene>
<reference evidence="1 2" key="1">
    <citation type="submission" date="2016-08" db="EMBL/GenBank/DDBJ databases">
        <title>Whole genome shotgun sequence of Pichia membranifaciens KS47-1.</title>
        <authorList>
            <person name="Konishi M."/>
            <person name="Ishida M."/>
            <person name="Arakawa T."/>
            <person name="Kato Y."/>
            <person name="Horiuchi J."/>
        </authorList>
    </citation>
    <scope>NUCLEOTIDE SEQUENCE [LARGE SCALE GENOMIC DNA]</scope>
    <source>
        <strain evidence="1 2">KS47-1</strain>
    </source>
</reference>
<evidence type="ECO:0000313" key="1">
    <source>
        <dbReference type="EMBL" id="GAV28438.1"/>
    </source>
</evidence>
<dbReference type="Proteomes" id="UP000186136">
    <property type="component" value="Unassembled WGS sequence"/>
</dbReference>
<protein>
    <submittedName>
        <fullName evidence="1">Uncharacterized protein</fullName>
    </submittedName>
</protein>
<dbReference type="AlphaFoldDB" id="A0A1Q2YFZ5"/>
<accession>A0A1Q2YFZ5</accession>
<dbReference type="OrthoDB" id="376826at2759"/>
<comment type="caution">
    <text evidence="1">The sequence shown here is derived from an EMBL/GenBank/DDBJ whole genome shotgun (WGS) entry which is preliminary data.</text>
</comment>